<sequence length="114" mass="12488">MRHKEAPTVLAANAATVAVASSRISSFKKDAIDEPSHQENLLKVIRIYKDKTAIHLKVGAEKAIIFAPNNCLVPLAKVINDRSSIVEGFLTTVHLITATHKIVDGLRDENARHN</sequence>
<dbReference type="EC" id="1.2.1.12" evidence="3"/>
<dbReference type="EMBL" id="CP126663">
    <property type="protein sequence ID" value="WKA06655.1"/>
    <property type="molecule type" value="Genomic_DNA"/>
</dbReference>
<evidence type="ECO:0000256" key="4">
    <source>
        <dbReference type="ARBA" id="ARBA00023002"/>
    </source>
</evidence>
<dbReference type="Proteomes" id="UP001227230">
    <property type="component" value="Chromosome 16"/>
</dbReference>
<keyword evidence="6" id="KW-0324">Glycolysis</keyword>
<comment type="pathway">
    <text evidence="1">Carbohydrate degradation; glycolysis; pyruvate from D-glyceraldehyde 3-phosphate: step 1/5.</text>
</comment>
<accession>A0ABY9DG33</accession>
<gene>
    <name evidence="8" type="ORF">VitviT2T_024548</name>
</gene>
<dbReference type="SUPFAM" id="SSF55347">
    <property type="entry name" value="Glyceraldehyde-3-phosphate dehydrogenase-like, C-terminal domain"/>
    <property type="match status" value="1"/>
</dbReference>
<dbReference type="PANTHER" id="PTHR10836:SF112">
    <property type="entry name" value="GLYCERALDEHYDE-3-PHOSPHATE DEHYDROGENASE GAPC1, CYTOSOLIC-RELATED"/>
    <property type="match status" value="1"/>
</dbReference>
<evidence type="ECO:0000256" key="2">
    <source>
        <dbReference type="ARBA" id="ARBA00007406"/>
    </source>
</evidence>
<proteinExistence type="inferred from homology"/>
<evidence type="ECO:0000259" key="7">
    <source>
        <dbReference type="Pfam" id="PF02800"/>
    </source>
</evidence>
<evidence type="ECO:0000313" key="9">
    <source>
        <dbReference type="Proteomes" id="UP001227230"/>
    </source>
</evidence>
<evidence type="ECO:0000313" key="8">
    <source>
        <dbReference type="EMBL" id="WKA06655.1"/>
    </source>
</evidence>
<evidence type="ECO:0000256" key="1">
    <source>
        <dbReference type="ARBA" id="ARBA00004869"/>
    </source>
</evidence>
<dbReference type="Pfam" id="PF02800">
    <property type="entry name" value="Gp_dh_C"/>
    <property type="match status" value="1"/>
</dbReference>
<dbReference type="PANTHER" id="PTHR10836">
    <property type="entry name" value="GLYCERALDEHYDE 3-PHOSPHATE DEHYDROGENASE"/>
    <property type="match status" value="1"/>
</dbReference>
<evidence type="ECO:0000256" key="6">
    <source>
        <dbReference type="ARBA" id="ARBA00023152"/>
    </source>
</evidence>
<evidence type="ECO:0000256" key="3">
    <source>
        <dbReference type="ARBA" id="ARBA00013119"/>
    </source>
</evidence>
<organism evidence="8 9">
    <name type="scientific">Vitis vinifera</name>
    <name type="common">Grape</name>
    <dbReference type="NCBI Taxonomy" id="29760"/>
    <lineage>
        <taxon>Eukaryota</taxon>
        <taxon>Viridiplantae</taxon>
        <taxon>Streptophyta</taxon>
        <taxon>Embryophyta</taxon>
        <taxon>Tracheophyta</taxon>
        <taxon>Spermatophyta</taxon>
        <taxon>Magnoliopsida</taxon>
        <taxon>eudicotyledons</taxon>
        <taxon>Gunneridae</taxon>
        <taxon>Pentapetalae</taxon>
        <taxon>rosids</taxon>
        <taxon>Vitales</taxon>
        <taxon>Vitaceae</taxon>
        <taxon>Viteae</taxon>
        <taxon>Vitis</taxon>
    </lineage>
</organism>
<evidence type="ECO:0000256" key="5">
    <source>
        <dbReference type="ARBA" id="ARBA00023027"/>
    </source>
</evidence>
<reference evidence="8 9" key="1">
    <citation type="journal article" date="2023" name="Hortic Res">
        <title>The complete reference genome for grapevine (Vitis vinifera L.) genetics and breeding.</title>
        <authorList>
            <person name="Shi X."/>
            <person name="Cao S."/>
            <person name="Wang X."/>
            <person name="Huang S."/>
            <person name="Wang Y."/>
            <person name="Liu Z."/>
            <person name="Liu W."/>
            <person name="Leng X."/>
            <person name="Peng Y."/>
            <person name="Wang N."/>
            <person name="Wang Y."/>
            <person name="Ma Z."/>
            <person name="Xu X."/>
            <person name="Zhang F."/>
            <person name="Xue H."/>
            <person name="Zhong H."/>
            <person name="Wang Y."/>
            <person name="Zhang K."/>
            <person name="Velt A."/>
            <person name="Avia K."/>
            <person name="Holtgrawe D."/>
            <person name="Grimplet J."/>
            <person name="Matus J.T."/>
            <person name="Ware D."/>
            <person name="Wu X."/>
            <person name="Wang H."/>
            <person name="Liu C."/>
            <person name="Fang Y."/>
            <person name="Rustenholz C."/>
            <person name="Cheng Z."/>
            <person name="Xiao H."/>
            <person name="Zhou Y."/>
        </authorList>
    </citation>
    <scope>NUCLEOTIDE SEQUENCE [LARGE SCALE GENOMIC DNA]</scope>
    <source>
        <strain evidence="9">cv. Pinot noir / PN40024</strain>
        <tissue evidence="8">Leaf</tissue>
    </source>
</reference>
<dbReference type="PRINTS" id="PR00078">
    <property type="entry name" value="G3PDHDRGNASE"/>
</dbReference>
<dbReference type="InterPro" id="IPR020829">
    <property type="entry name" value="GlycerAld_3-P_DH_cat"/>
</dbReference>
<keyword evidence="9" id="KW-1185">Reference proteome</keyword>
<feature type="domain" description="Glyceraldehyde 3-phosphate dehydrogenase catalytic" evidence="7">
    <location>
        <begin position="72"/>
        <end position="112"/>
    </location>
</feature>
<dbReference type="Gene3D" id="3.30.360.10">
    <property type="entry name" value="Dihydrodipicolinate Reductase, domain 2"/>
    <property type="match status" value="1"/>
</dbReference>
<keyword evidence="4" id="KW-0560">Oxidoreductase</keyword>
<keyword evidence="5" id="KW-0520">NAD</keyword>
<protein>
    <recommendedName>
        <fullName evidence="3">glyceraldehyde-3-phosphate dehydrogenase (phosphorylating)</fullName>
        <ecNumber evidence="3">1.2.1.12</ecNumber>
    </recommendedName>
</protein>
<dbReference type="InterPro" id="IPR020831">
    <property type="entry name" value="GlycerAld/Erythrose_P_DH"/>
</dbReference>
<name>A0ABY9DG33_VITVI</name>
<comment type="similarity">
    <text evidence="2">Belongs to the glyceraldehyde-3-phosphate dehydrogenase family.</text>
</comment>